<gene>
    <name evidence="1" type="ORF">ASIM_LOCUS20440</name>
</gene>
<dbReference type="EMBL" id="UYRR01039603">
    <property type="protein sequence ID" value="VDK76897.1"/>
    <property type="molecule type" value="Genomic_DNA"/>
</dbReference>
<dbReference type="OrthoDB" id="1668230at2759"/>
<dbReference type="AlphaFoldDB" id="A0A0M3KJ92"/>
<evidence type="ECO:0000313" key="2">
    <source>
        <dbReference type="Proteomes" id="UP000267096"/>
    </source>
</evidence>
<reference evidence="1 2" key="2">
    <citation type="submission" date="2018-11" db="EMBL/GenBank/DDBJ databases">
        <authorList>
            <consortium name="Pathogen Informatics"/>
        </authorList>
    </citation>
    <scope>NUCLEOTIDE SEQUENCE [LARGE SCALE GENOMIC DNA]</scope>
</reference>
<organism evidence="3">
    <name type="scientific">Anisakis simplex</name>
    <name type="common">Herring worm</name>
    <dbReference type="NCBI Taxonomy" id="6269"/>
    <lineage>
        <taxon>Eukaryota</taxon>
        <taxon>Metazoa</taxon>
        <taxon>Ecdysozoa</taxon>
        <taxon>Nematoda</taxon>
        <taxon>Chromadorea</taxon>
        <taxon>Rhabditida</taxon>
        <taxon>Spirurina</taxon>
        <taxon>Ascaridomorpha</taxon>
        <taxon>Ascaridoidea</taxon>
        <taxon>Anisakidae</taxon>
        <taxon>Anisakis</taxon>
        <taxon>Anisakis simplex complex</taxon>
    </lineage>
</organism>
<proteinExistence type="predicted"/>
<dbReference type="WBParaSite" id="ASIM_0002106401-mRNA-1">
    <property type="protein sequence ID" value="ASIM_0002106401-mRNA-1"/>
    <property type="gene ID" value="ASIM_0002106401"/>
</dbReference>
<evidence type="ECO:0000313" key="1">
    <source>
        <dbReference type="EMBL" id="VDK76897.1"/>
    </source>
</evidence>
<sequence length="77" mass="9139">MYRMFILSRLLAAYPFRERLLLHECGADVPPLYRAHLWAAFLNVSPANATDRFRKFDTHDEHPSDRQLMVDIPRCHQ</sequence>
<name>A0A0M3KJ92_ANISI</name>
<dbReference type="InterPro" id="IPR035969">
    <property type="entry name" value="Rab-GAP_TBC_sf"/>
</dbReference>
<dbReference type="SUPFAM" id="SSF47923">
    <property type="entry name" value="Ypt/Rab-GAP domain of gyp1p"/>
    <property type="match status" value="1"/>
</dbReference>
<accession>A0A0M3KJ92</accession>
<evidence type="ECO:0000313" key="3">
    <source>
        <dbReference type="WBParaSite" id="ASIM_0002106401-mRNA-1"/>
    </source>
</evidence>
<protein>
    <submittedName>
        <fullName evidence="3">Rab-GAP TBC domain-containing protein</fullName>
    </submittedName>
</protein>
<dbReference type="Proteomes" id="UP000267096">
    <property type="component" value="Unassembled WGS sequence"/>
</dbReference>
<reference evidence="3" key="1">
    <citation type="submission" date="2017-02" db="UniProtKB">
        <authorList>
            <consortium name="WormBaseParasite"/>
        </authorList>
    </citation>
    <scope>IDENTIFICATION</scope>
</reference>
<keyword evidence="2" id="KW-1185">Reference proteome</keyword>